<dbReference type="Proteomes" id="UP000824596">
    <property type="component" value="Unassembled WGS sequence"/>
</dbReference>
<dbReference type="GeneID" id="68351476"/>
<dbReference type="InterPro" id="IPR003593">
    <property type="entry name" value="AAA+_ATPase"/>
</dbReference>
<dbReference type="OrthoDB" id="10042665at2759"/>
<dbReference type="Pfam" id="PF22942">
    <property type="entry name" value="DUF7025"/>
    <property type="match status" value="1"/>
</dbReference>
<sequence length="654" mass="72459">MIPFTGTLAFSHGTQASPEWKRRMEEHEPAEEGALCEIMTLYNHSTSRRDAKWSEFEDLAAEEERLAELGRKFAVIHRRSRVETDGHLSWVTHSVEAQSPRLRSLLDAVFSDYPSWYPDATPYAIAPPFKPYVHRWDRIMELCDQADSDELQLLRRELEQPIGSYLSALDSARKTGTVSFRNLWLILAPGSLVVSQKSGSPCVSTLARVGFVPATRACPAYWALTLVHVDWNGESCGLGSQAQNILEYEDSILVTKLDIIPLEFAPDRKGLQAKLLARGRKFEALRGFHTRAYTGKKYVSGRIIVDAHAYHQVQQTVAPKLAPLDSLTSPGSLSSQMLSAISADNGRPPSSSGSGSSGSVSSGSISSGSDSSGPETKVLVYPRLIKGFDLRAKEWCEFDVDDMEPVEWDTSPYDNLVLPEGEKDLIAAFADRRGLSTQGFDDFIAHKGKGIIILLCGPPGVGKTLTAEAVAEKSRVPLYVLSAGDLGTAPEKVEAGLAEAFECCRLWDAVLLLDEADVYLEKRDASSLRRNELVSIFLRQLEYYRGLMFLTTNRVAAIDPAFKSRLDLVLPYHDLDESCRRKVWVNFVQRLGPDVASLADGDFDQLAKTRLNGREIKNSIKTALVLANYDKPLRLGHLTTVLNIRKRVATLEEA</sequence>
<dbReference type="GO" id="GO:0005524">
    <property type="term" value="F:ATP binding"/>
    <property type="evidence" value="ECO:0007669"/>
    <property type="project" value="InterPro"/>
</dbReference>
<gene>
    <name evidence="3" type="ORF">HRG_02347</name>
</gene>
<protein>
    <submittedName>
        <fullName evidence="3">ATPase family associated with various cellular activities (AAA) domain-containing protein</fullName>
    </submittedName>
</protein>
<feature type="domain" description="AAA+ ATPase" evidence="2">
    <location>
        <begin position="449"/>
        <end position="576"/>
    </location>
</feature>
<feature type="compositionally biased region" description="Low complexity" evidence="1">
    <location>
        <begin position="350"/>
        <end position="373"/>
    </location>
</feature>
<dbReference type="Pfam" id="PF00004">
    <property type="entry name" value="AAA"/>
    <property type="match status" value="1"/>
</dbReference>
<dbReference type="InterPro" id="IPR027417">
    <property type="entry name" value="P-loop_NTPase"/>
</dbReference>
<proteinExistence type="predicted"/>
<dbReference type="SUPFAM" id="SSF52540">
    <property type="entry name" value="P-loop containing nucleoside triphosphate hydrolases"/>
    <property type="match status" value="1"/>
</dbReference>
<accession>A0A9P8N2A0</accession>
<evidence type="ECO:0000313" key="4">
    <source>
        <dbReference type="Proteomes" id="UP000824596"/>
    </source>
</evidence>
<dbReference type="PANTHER" id="PTHR46411">
    <property type="entry name" value="FAMILY ATPASE, PUTATIVE-RELATED"/>
    <property type="match status" value="1"/>
</dbReference>
<evidence type="ECO:0000256" key="1">
    <source>
        <dbReference type="SAM" id="MobiDB-lite"/>
    </source>
</evidence>
<dbReference type="InterPro" id="IPR054289">
    <property type="entry name" value="DUF7025"/>
</dbReference>
<dbReference type="PANTHER" id="PTHR46411:SF3">
    <property type="entry name" value="AAA+ ATPASE DOMAIN-CONTAINING PROTEIN"/>
    <property type="match status" value="1"/>
</dbReference>
<name>A0A9P8N2A0_9HYPO</name>
<keyword evidence="4" id="KW-1185">Reference proteome</keyword>
<dbReference type="GO" id="GO:0016887">
    <property type="term" value="F:ATP hydrolysis activity"/>
    <property type="evidence" value="ECO:0007669"/>
    <property type="project" value="InterPro"/>
</dbReference>
<dbReference type="SMART" id="SM00382">
    <property type="entry name" value="AAA"/>
    <property type="match status" value="1"/>
</dbReference>
<dbReference type="InterPro" id="IPR003959">
    <property type="entry name" value="ATPase_AAA_core"/>
</dbReference>
<dbReference type="AlphaFoldDB" id="A0A9P8N2A0"/>
<evidence type="ECO:0000313" key="3">
    <source>
        <dbReference type="EMBL" id="KAH0966938.1"/>
    </source>
</evidence>
<evidence type="ECO:0000259" key="2">
    <source>
        <dbReference type="SMART" id="SM00382"/>
    </source>
</evidence>
<organism evidence="3 4">
    <name type="scientific">Hirsutella rhossiliensis</name>
    <dbReference type="NCBI Taxonomy" id="111463"/>
    <lineage>
        <taxon>Eukaryota</taxon>
        <taxon>Fungi</taxon>
        <taxon>Dikarya</taxon>
        <taxon>Ascomycota</taxon>
        <taxon>Pezizomycotina</taxon>
        <taxon>Sordariomycetes</taxon>
        <taxon>Hypocreomycetidae</taxon>
        <taxon>Hypocreales</taxon>
        <taxon>Ophiocordycipitaceae</taxon>
        <taxon>Hirsutella</taxon>
    </lineage>
</organism>
<dbReference type="RefSeq" id="XP_044724451.1">
    <property type="nucleotide sequence ID" value="XM_044860818.1"/>
</dbReference>
<comment type="caution">
    <text evidence="3">The sequence shown here is derived from an EMBL/GenBank/DDBJ whole genome shotgun (WGS) entry which is preliminary data.</text>
</comment>
<reference evidence="3" key="1">
    <citation type="submission" date="2021-09" db="EMBL/GenBank/DDBJ databases">
        <title>A high-quality genome of the endoparasitic fungus Hirsutella rhossiliensis with a comparison of Hirsutella genomes reveals transposable elements contributing to genome size variation.</title>
        <authorList>
            <person name="Lin R."/>
            <person name="Jiao Y."/>
            <person name="Sun X."/>
            <person name="Ling J."/>
            <person name="Xie B."/>
            <person name="Cheng X."/>
        </authorList>
    </citation>
    <scope>NUCLEOTIDE SEQUENCE</scope>
    <source>
        <strain evidence="3">HR02</strain>
    </source>
</reference>
<dbReference type="CDD" id="cd19481">
    <property type="entry name" value="RecA-like_protease"/>
    <property type="match status" value="1"/>
</dbReference>
<dbReference type="EMBL" id="JAIZPD010000002">
    <property type="protein sequence ID" value="KAH0966938.1"/>
    <property type="molecule type" value="Genomic_DNA"/>
</dbReference>
<dbReference type="Gene3D" id="3.40.50.300">
    <property type="entry name" value="P-loop containing nucleotide triphosphate hydrolases"/>
    <property type="match status" value="1"/>
</dbReference>
<feature type="region of interest" description="Disordered" evidence="1">
    <location>
        <begin position="341"/>
        <end position="374"/>
    </location>
</feature>